<proteinExistence type="predicted"/>
<dbReference type="RefSeq" id="WP_100992523.1">
    <property type="nucleotide sequence ID" value="NZ_CP025096.1"/>
</dbReference>
<dbReference type="EMBL" id="CP025096">
    <property type="protein sequence ID" value="AUD05972.1"/>
    <property type="molecule type" value="Genomic_DNA"/>
</dbReference>
<sequence>MRHIYSFCLLAFWPGSLVLAQTNYLVLKGNSYSPGAYNILIGHFAGNTEMPGQGNVFVGAQAGPQNSTGTLNVFTGYQVGYSNTTGSNNVFLGSWAGYRNTAGNYNAYLGNQAGYNSTTCQFNAFVGSDAGYKNTSGGLNTFLGYQSGYNNTIGGSDTFVGYRAGYANTTGLYNTFVGYQAGYNTTTGSNNIIIGPNSGTAITTSDENVLMGYNSQAEDGLHNATAIGAGSRVAISNALVLGSGVNVGIGTSAPTAKLELVSESPHESGLRLTNLTSQSPPTAQTDQFLSVNQRGEVIKARYQLRINNATEWSDKVFSPAYPLRSLSSVASYVGQHGHLPGLPSAQEVVQQGMDLTRLNTLLLEKIEELTLYSIQLEQKVNRLDEQQAQVNELKSLVKQLLDKK</sequence>
<dbReference type="KEGG" id="spir:CWM47_31485"/>
<dbReference type="Gene3D" id="2.150.10.10">
    <property type="entry name" value="Serralysin-like metalloprotease, C-terminal"/>
    <property type="match status" value="1"/>
</dbReference>
<dbReference type="AlphaFoldDB" id="A0A2K8Z7X5"/>
<reference evidence="2 3" key="1">
    <citation type="submission" date="2017-11" db="EMBL/GenBank/DDBJ databases">
        <title>Taxonomic description and genome sequences of Spirosoma HA7 sp. nov., isolated from pollen microhabitat of Corylus avellana.</title>
        <authorList>
            <person name="Ambika Manirajan B."/>
            <person name="Suarez C."/>
            <person name="Ratering S."/>
            <person name="Geissler-Plaum R."/>
            <person name="Cardinale M."/>
            <person name="Sylvia S."/>
        </authorList>
    </citation>
    <scope>NUCLEOTIDE SEQUENCE [LARGE SCALE GENOMIC DNA]</scope>
    <source>
        <strain evidence="2 3">HA7</strain>
    </source>
</reference>
<accession>A0A2K8Z7X5</accession>
<dbReference type="OrthoDB" id="1163828at2"/>
<organism evidence="2 3">
    <name type="scientific">Spirosoma pollinicola</name>
    <dbReference type="NCBI Taxonomy" id="2057025"/>
    <lineage>
        <taxon>Bacteria</taxon>
        <taxon>Pseudomonadati</taxon>
        <taxon>Bacteroidota</taxon>
        <taxon>Cytophagia</taxon>
        <taxon>Cytophagales</taxon>
        <taxon>Cytophagaceae</taxon>
        <taxon>Spirosoma</taxon>
    </lineage>
</organism>
<evidence type="ECO:0000313" key="3">
    <source>
        <dbReference type="Proteomes" id="UP000232883"/>
    </source>
</evidence>
<keyword evidence="1" id="KW-0175">Coiled coil</keyword>
<protein>
    <recommendedName>
        <fullName evidence="4">TMF family protein</fullName>
    </recommendedName>
</protein>
<evidence type="ECO:0000313" key="2">
    <source>
        <dbReference type="EMBL" id="AUD05972.1"/>
    </source>
</evidence>
<name>A0A2K8Z7X5_9BACT</name>
<evidence type="ECO:0000256" key="1">
    <source>
        <dbReference type="SAM" id="Coils"/>
    </source>
</evidence>
<gene>
    <name evidence="2" type="ORF">CWM47_31485</name>
</gene>
<feature type="coiled-coil region" evidence="1">
    <location>
        <begin position="366"/>
        <end position="403"/>
    </location>
</feature>
<dbReference type="InterPro" id="IPR011049">
    <property type="entry name" value="Serralysin-like_metalloprot_C"/>
</dbReference>
<keyword evidence="3" id="KW-1185">Reference proteome</keyword>
<evidence type="ECO:0008006" key="4">
    <source>
        <dbReference type="Google" id="ProtNLM"/>
    </source>
</evidence>
<dbReference type="Proteomes" id="UP000232883">
    <property type="component" value="Chromosome"/>
</dbReference>